<evidence type="ECO:0000313" key="3">
    <source>
        <dbReference type="Proteomes" id="UP000007015"/>
    </source>
</evidence>
<feature type="region of interest" description="Disordered" evidence="1">
    <location>
        <begin position="1"/>
        <end position="31"/>
    </location>
</feature>
<protein>
    <submittedName>
        <fullName evidence="2">Uncharacterized protein</fullName>
    </submittedName>
</protein>
<name>B8AU75_ORYSI</name>
<dbReference type="Gramene" id="BGIOSGA014347-TA">
    <property type="protein sequence ID" value="BGIOSGA014347-PA"/>
    <property type="gene ID" value="BGIOSGA014347"/>
</dbReference>
<reference evidence="2 3" key="1">
    <citation type="journal article" date="2005" name="PLoS Biol.">
        <title>The genomes of Oryza sativa: a history of duplications.</title>
        <authorList>
            <person name="Yu J."/>
            <person name="Wang J."/>
            <person name="Lin W."/>
            <person name="Li S."/>
            <person name="Li H."/>
            <person name="Zhou J."/>
            <person name="Ni P."/>
            <person name="Dong W."/>
            <person name="Hu S."/>
            <person name="Zeng C."/>
            <person name="Zhang J."/>
            <person name="Zhang Y."/>
            <person name="Li R."/>
            <person name="Xu Z."/>
            <person name="Li S."/>
            <person name="Li X."/>
            <person name="Zheng H."/>
            <person name="Cong L."/>
            <person name="Lin L."/>
            <person name="Yin J."/>
            <person name="Geng J."/>
            <person name="Li G."/>
            <person name="Shi J."/>
            <person name="Liu J."/>
            <person name="Lv H."/>
            <person name="Li J."/>
            <person name="Wang J."/>
            <person name="Deng Y."/>
            <person name="Ran L."/>
            <person name="Shi X."/>
            <person name="Wang X."/>
            <person name="Wu Q."/>
            <person name="Li C."/>
            <person name="Ren X."/>
            <person name="Wang J."/>
            <person name="Wang X."/>
            <person name="Li D."/>
            <person name="Liu D."/>
            <person name="Zhang X."/>
            <person name="Ji Z."/>
            <person name="Zhao W."/>
            <person name="Sun Y."/>
            <person name="Zhang Z."/>
            <person name="Bao J."/>
            <person name="Han Y."/>
            <person name="Dong L."/>
            <person name="Ji J."/>
            <person name="Chen P."/>
            <person name="Wu S."/>
            <person name="Liu J."/>
            <person name="Xiao Y."/>
            <person name="Bu D."/>
            <person name="Tan J."/>
            <person name="Yang L."/>
            <person name="Ye C."/>
            <person name="Zhang J."/>
            <person name="Xu J."/>
            <person name="Zhou Y."/>
            <person name="Yu Y."/>
            <person name="Zhang B."/>
            <person name="Zhuang S."/>
            <person name="Wei H."/>
            <person name="Liu B."/>
            <person name="Lei M."/>
            <person name="Yu H."/>
            <person name="Li Y."/>
            <person name="Xu H."/>
            <person name="Wei S."/>
            <person name="He X."/>
            <person name="Fang L."/>
            <person name="Zhang Z."/>
            <person name="Zhang Y."/>
            <person name="Huang X."/>
            <person name="Su Z."/>
            <person name="Tong W."/>
            <person name="Li J."/>
            <person name="Tong Z."/>
            <person name="Li S."/>
            <person name="Ye J."/>
            <person name="Wang L."/>
            <person name="Fang L."/>
            <person name="Lei T."/>
            <person name="Chen C."/>
            <person name="Chen H."/>
            <person name="Xu Z."/>
            <person name="Li H."/>
            <person name="Huang H."/>
            <person name="Zhang F."/>
            <person name="Xu H."/>
            <person name="Li N."/>
            <person name="Zhao C."/>
            <person name="Li S."/>
            <person name="Dong L."/>
            <person name="Huang Y."/>
            <person name="Li L."/>
            <person name="Xi Y."/>
            <person name="Qi Q."/>
            <person name="Li W."/>
            <person name="Zhang B."/>
            <person name="Hu W."/>
            <person name="Zhang Y."/>
            <person name="Tian X."/>
            <person name="Jiao Y."/>
            <person name="Liang X."/>
            <person name="Jin J."/>
            <person name="Gao L."/>
            <person name="Zheng W."/>
            <person name="Hao B."/>
            <person name="Liu S."/>
            <person name="Wang W."/>
            <person name="Yuan L."/>
            <person name="Cao M."/>
            <person name="McDermott J."/>
            <person name="Samudrala R."/>
            <person name="Wang J."/>
            <person name="Wong G.K."/>
            <person name="Yang H."/>
        </authorList>
    </citation>
    <scope>NUCLEOTIDE SEQUENCE [LARGE SCALE GENOMIC DNA]</scope>
    <source>
        <strain evidence="3">cv. 93-11</strain>
    </source>
</reference>
<dbReference type="EMBL" id="CM000129">
    <property type="protein sequence ID" value="EEC78007.1"/>
    <property type="molecule type" value="Genomic_DNA"/>
</dbReference>
<dbReference type="STRING" id="39946.B8AU75"/>
<dbReference type="HOGENOM" id="CLU_2610314_0_0_1"/>
<evidence type="ECO:0000313" key="2">
    <source>
        <dbReference type="EMBL" id="EEC78007.1"/>
    </source>
</evidence>
<dbReference type="AlphaFoldDB" id="B8AU75"/>
<sequence>MARLGLSAPPSWNISGDPCSGAATDDTPLDDNPAFNPAIKCDCSDHNNTLCHITRLNINTLDVVAHPRELRTSLTSSSL</sequence>
<keyword evidence="3" id="KW-1185">Reference proteome</keyword>
<evidence type="ECO:0000256" key="1">
    <source>
        <dbReference type="SAM" id="MobiDB-lite"/>
    </source>
</evidence>
<dbReference type="Proteomes" id="UP000007015">
    <property type="component" value="Chromosome 4"/>
</dbReference>
<gene>
    <name evidence="2" type="ORF">OsI_17409</name>
</gene>
<organism evidence="2 3">
    <name type="scientific">Oryza sativa subsp. indica</name>
    <name type="common">Rice</name>
    <dbReference type="NCBI Taxonomy" id="39946"/>
    <lineage>
        <taxon>Eukaryota</taxon>
        <taxon>Viridiplantae</taxon>
        <taxon>Streptophyta</taxon>
        <taxon>Embryophyta</taxon>
        <taxon>Tracheophyta</taxon>
        <taxon>Spermatophyta</taxon>
        <taxon>Magnoliopsida</taxon>
        <taxon>Liliopsida</taxon>
        <taxon>Poales</taxon>
        <taxon>Poaceae</taxon>
        <taxon>BOP clade</taxon>
        <taxon>Oryzoideae</taxon>
        <taxon>Oryzeae</taxon>
        <taxon>Oryzinae</taxon>
        <taxon>Oryza</taxon>
        <taxon>Oryza sativa</taxon>
    </lineage>
</organism>
<accession>B8AU75</accession>
<proteinExistence type="predicted"/>